<dbReference type="InterPro" id="IPR017896">
    <property type="entry name" value="4Fe4S_Fe-S-bd"/>
</dbReference>
<name>A0A9C7Q221_9RHOD</name>
<comment type="similarity">
    <text evidence="2">Belongs to the complex I 23 kDa subunit family.</text>
</comment>
<evidence type="ECO:0000259" key="9">
    <source>
        <dbReference type="PROSITE" id="PS51379"/>
    </source>
</evidence>
<keyword evidence="6" id="KW-0408">Iron</keyword>
<dbReference type="PROSITE" id="PS00198">
    <property type="entry name" value="4FE4S_FER_1"/>
    <property type="match status" value="2"/>
</dbReference>
<evidence type="ECO:0000256" key="4">
    <source>
        <dbReference type="ARBA" id="ARBA00022723"/>
    </source>
</evidence>
<evidence type="ECO:0000256" key="6">
    <source>
        <dbReference type="ARBA" id="ARBA00023004"/>
    </source>
</evidence>
<reference evidence="10" key="1">
    <citation type="journal article" date="2022" name="Proc. Natl. Acad. Sci. U.S.A.">
        <title>Life cycle and functional genomics of the unicellular red alga Galdieria for elucidating algal and plant evolution and industrial use.</title>
        <authorList>
            <person name="Hirooka S."/>
            <person name="Itabashi T."/>
            <person name="Ichinose T.M."/>
            <person name="Onuma R."/>
            <person name="Fujiwara T."/>
            <person name="Yamashita S."/>
            <person name="Jong L.W."/>
            <person name="Tomita R."/>
            <person name="Iwane A.H."/>
            <person name="Miyagishima S.Y."/>
        </authorList>
    </citation>
    <scope>NUCLEOTIDE SEQUENCE</scope>
    <source>
        <strain evidence="10">NBRC 102759</strain>
    </source>
</reference>
<dbReference type="Proteomes" id="UP001061958">
    <property type="component" value="Unassembled WGS sequence"/>
</dbReference>
<evidence type="ECO:0000256" key="5">
    <source>
        <dbReference type="ARBA" id="ARBA00022967"/>
    </source>
</evidence>
<dbReference type="GO" id="GO:0046872">
    <property type="term" value="F:metal ion binding"/>
    <property type="evidence" value="ECO:0007669"/>
    <property type="project" value="UniProtKB-KW"/>
</dbReference>
<dbReference type="SUPFAM" id="SSF54862">
    <property type="entry name" value="4Fe-4S ferredoxins"/>
    <property type="match status" value="1"/>
</dbReference>
<dbReference type="GO" id="GO:0003954">
    <property type="term" value="F:NADH dehydrogenase activity"/>
    <property type="evidence" value="ECO:0007669"/>
    <property type="project" value="TreeGrafter"/>
</dbReference>
<dbReference type="InterPro" id="IPR010226">
    <property type="entry name" value="NADH_quinone_OxRdtase_chainI"/>
</dbReference>
<keyword evidence="11" id="KW-1185">Reference proteome</keyword>
<accession>A0A9C7Q221</accession>
<keyword evidence="7" id="KW-0411">Iron-sulfur</keyword>
<dbReference type="GO" id="GO:0005739">
    <property type="term" value="C:mitochondrion"/>
    <property type="evidence" value="ECO:0007669"/>
    <property type="project" value="UniProtKB-ARBA"/>
</dbReference>
<evidence type="ECO:0000256" key="3">
    <source>
        <dbReference type="ARBA" id="ARBA00022485"/>
    </source>
</evidence>
<evidence type="ECO:0000256" key="1">
    <source>
        <dbReference type="ARBA" id="ARBA00001966"/>
    </source>
</evidence>
<dbReference type="NCBIfam" id="TIGR01971">
    <property type="entry name" value="NuoI"/>
    <property type="match status" value="1"/>
</dbReference>
<dbReference type="NCBIfam" id="NF004539">
    <property type="entry name" value="PRK05888.1-5"/>
    <property type="match status" value="1"/>
</dbReference>
<feature type="compositionally biased region" description="Polar residues" evidence="8">
    <location>
        <begin position="55"/>
        <end position="75"/>
    </location>
</feature>
<dbReference type="FunFam" id="3.30.70.3270:FF:000001">
    <property type="entry name" value="NADH-quinone oxidoreductase subunit I 1"/>
    <property type="match status" value="1"/>
</dbReference>
<dbReference type="PANTHER" id="PTHR10849">
    <property type="entry name" value="NADH DEHYDROGENASE UBIQUINONE IRON-SULFUR PROTEIN 8, MITOCHONDRIAL"/>
    <property type="match status" value="1"/>
</dbReference>
<keyword evidence="4" id="KW-0479">Metal-binding</keyword>
<feature type="domain" description="4Fe-4S ferredoxin-type" evidence="9">
    <location>
        <begin position="133"/>
        <end position="162"/>
    </location>
</feature>
<dbReference type="NCBIfam" id="NF004538">
    <property type="entry name" value="PRK05888.1-4"/>
    <property type="match status" value="1"/>
</dbReference>
<dbReference type="PANTHER" id="PTHR10849:SF20">
    <property type="entry name" value="NADH DEHYDROGENASE [UBIQUINONE] IRON-SULFUR PROTEIN 8, MITOCHONDRIAL"/>
    <property type="match status" value="1"/>
</dbReference>
<feature type="region of interest" description="Disordered" evidence="8">
    <location>
        <begin position="51"/>
        <end position="76"/>
    </location>
</feature>
<dbReference type="GO" id="GO:0009060">
    <property type="term" value="P:aerobic respiration"/>
    <property type="evidence" value="ECO:0007669"/>
    <property type="project" value="TreeGrafter"/>
</dbReference>
<feature type="domain" description="4Fe-4S ferredoxin-type" evidence="9">
    <location>
        <begin position="172"/>
        <end position="201"/>
    </location>
</feature>
<evidence type="ECO:0000256" key="8">
    <source>
        <dbReference type="SAM" id="MobiDB-lite"/>
    </source>
</evidence>
<dbReference type="GO" id="GO:0016020">
    <property type="term" value="C:membrane"/>
    <property type="evidence" value="ECO:0007669"/>
    <property type="project" value="InterPro"/>
</dbReference>
<dbReference type="EMBL" id="BQMJ01000059">
    <property type="protein sequence ID" value="GJQ14781.1"/>
    <property type="molecule type" value="Genomic_DNA"/>
</dbReference>
<sequence length="241" mass="27468">MVEKVMSKVFSFWKTVASLKNRGARQRASLTSEYPISMTSPFVRNFFSKPLNEGQAPSSSPSEKKTQPQQTSSERVPTWKELVDTTATTLFATEMIRGLMMTLQYFFQPAVTLNYPSEKGPLSPRFRGEHALRRYPSGEERCIACKLCEAICPAQAITIEAEPRPDGSRRTTRYDIDMTKCIYCGMCQEACPVDAIVEGPNFEYATETHEELLYNKEKLLRNGDRWETEIAKNLEADAMYR</sequence>
<dbReference type="HAMAP" id="MF_01351">
    <property type="entry name" value="NDH1_NuoI"/>
    <property type="match status" value="1"/>
</dbReference>
<evidence type="ECO:0000313" key="10">
    <source>
        <dbReference type="EMBL" id="GJQ14781.1"/>
    </source>
</evidence>
<dbReference type="PROSITE" id="PS51379">
    <property type="entry name" value="4FE4S_FER_2"/>
    <property type="match status" value="2"/>
</dbReference>
<dbReference type="GO" id="GO:0051539">
    <property type="term" value="F:4 iron, 4 sulfur cluster binding"/>
    <property type="evidence" value="ECO:0007669"/>
    <property type="project" value="UniProtKB-KW"/>
</dbReference>
<organism evidence="10 11">
    <name type="scientific">Galdieria partita</name>
    <dbReference type="NCBI Taxonomy" id="83374"/>
    <lineage>
        <taxon>Eukaryota</taxon>
        <taxon>Rhodophyta</taxon>
        <taxon>Bangiophyceae</taxon>
        <taxon>Galdieriales</taxon>
        <taxon>Galdieriaceae</taxon>
        <taxon>Galdieria</taxon>
    </lineage>
</organism>
<keyword evidence="5" id="KW-1278">Translocase</keyword>
<evidence type="ECO:0000313" key="11">
    <source>
        <dbReference type="Proteomes" id="UP001061958"/>
    </source>
</evidence>
<reference evidence="10" key="2">
    <citation type="submission" date="2022-01" db="EMBL/GenBank/DDBJ databases">
        <authorList>
            <person name="Hirooka S."/>
            <person name="Miyagishima S.Y."/>
        </authorList>
    </citation>
    <scope>NUCLEOTIDE SEQUENCE</scope>
    <source>
        <strain evidence="10">NBRC 102759</strain>
    </source>
</reference>
<dbReference type="OrthoDB" id="204405at2759"/>
<evidence type="ECO:0000256" key="2">
    <source>
        <dbReference type="ARBA" id="ARBA00010277"/>
    </source>
</evidence>
<keyword evidence="3" id="KW-0004">4Fe-4S</keyword>
<evidence type="ECO:0000256" key="7">
    <source>
        <dbReference type="ARBA" id="ARBA00023014"/>
    </source>
</evidence>
<gene>
    <name evidence="10" type="ORF">GpartN1_g6572.t1</name>
</gene>
<dbReference type="InterPro" id="IPR017900">
    <property type="entry name" value="4Fe4S_Fe_S_CS"/>
</dbReference>
<comment type="caution">
    <text evidence="10">The sequence shown here is derived from an EMBL/GenBank/DDBJ whole genome shotgun (WGS) entry which is preliminary data.</text>
</comment>
<proteinExistence type="inferred from homology"/>
<dbReference type="Pfam" id="PF12838">
    <property type="entry name" value="Fer4_7"/>
    <property type="match status" value="1"/>
</dbReference>
<dbReference type="Gene3D" id="3.30.70.3270">
    <property type="match status" value="1"/>
</dbReference>
<comment type="cofactor">
    <cofactor evidence="1">
        <name>[4Fe-4S] cluster</name>
        <dbReference type="ChEBI" id="CHEBI:49883"/>
    </cofactor>
</comment>
<dbReference type="AlphaFoldDB" id="A0A9C7Q221"/>
<protein>
    <recommendedName>
        <fullName evidence="9">4Fe-4S ferredoxin-type domain-containing protein</fullName>
    </recommendedName>
</protein>